<evidence type="ECO:0000313" key="1">
    <source>
        <dbReference type="EMBL" id="CAK0870618.1"/>
    </source>
</evidence>
<organism evidence="1 2">
    <name type="scientific">Prorocentrum cordatum</name>
    <dbReference type="NCBI Taxonomy" id="2364126"/>
    <lineage>
        <taxon>Eukaryota</taxon>
        <taxon>Sar</taxon>
        <taxon>Alveolata</taxon>
        <taxon>Dinophyceae</taxon>
        <taxon>Prorocentrales</taxon>
        <taxon>Prorocentraceae</taxon>
        <taxon>Prorocentrum</taxon>
    </lineage>
</organism>
<dbReference type="EMBL" id="CAUYUJ010016980">
    <property type="protein sequence ID" value="CAK0870618.1"/>
    <property type="molecule type" value="Genomic_DNA"/>
</dbReference>
<proteinExistence type="predicted"/>
<comment type="caution">
    <text evidence="1">The sequence shown here is derived from an EMBL/GenBank/DDBJ whole genome shotgun (WGS) entry which is preliminary data.</text>
</comment>
<accession>A0ABN9VED3</accession>
<evidence type="ECO:0000313" key="2">
    <source>
        <dbReference type="Proteomes" id="UP001189429"/>
    </source>
</evidence>
<gene>
    <name evidence="1" type="ORF">PCOR1329_LOCUS56673</name>
</gene>
<name>A0ABN9VED3_9DINO</name>
<reference evidence="1" key="1">
    <citation type="submission" date="2023-10" db="EMBL/GenBank/DDBJ databases">
        <authorList>
            <person name="Chen Y."/>
            <person name="Shah S."/>
            <person name="Dougan E. K."/>
            <person name="Thang M."/>
            <person name="Chan C."/>
        </authorList>
    </citation>
    <scope>NUCLEOTIDE SEQUENCE [LARGE SCALE GENOMIC DNA]</scope>
</reference>
<protein>
    <submittedName>
        <fullName evidence="1">Uncharacterized protein</fullName>
    </submittedName>
</protein>
<sequence>MELEALRSALVQHQASAAREQDLRLAAWRSELSAELARQAAALAESFRPGWKP</sequence>
<dbReference type="Proteomes" id="UP001189429">
    <property type="component" value="Unassembled WGS sequence"/>
</dbReference>
<keyword evidence="2" id="KW-1185">Reference proteome</keyword>